<dbReference type="Gene3D" id="3.20.20.70">
    <property type="entry name" value="Aldolase class I"/>
    <property type="match status" value="1"/>
</dbReference>
<evidence type="ECO:0000256" key="11">
    <source>
        <dbReference type="ARBA" id="ARBA00030547"/>
    </source>
</evidence>
<dbReference type="EMBL" id="JAHLZF010000001">
    <property type="protein sequence ID" value="MBU6079712.1"/>
    <property type="molecule type" value="Genomic_DNA"/>
</dbReference>
<dbReference type="PANTHER" id="PTHR43090:SF2">
    <property type="entry name" value="1-(5-PHOSPHORIBOSYL)-5-[(5-PHOSPHORIBOSYLAMINO)METHYLIDENEAMINO] IMIDAZOLE-4-CARBOXAMIDE ISOMERASE"/>
    <property type="match status" value="1"/>
</dbReference>
<evidence type="ECO:0000256" key="3">
    <source>
        <dbReference type="ARBA" id="ARBA00005133"/>
    </source>
</evidence>
<dbReference type="NCBIfam" id="TIGR00007">
    <property type="entry name" value="1-(5-phosphoribosyl)-5-[(5-phosphoribosylamino)methylideneamino]imidazole-4-carboxamide isomerase"/>
    <property type="match status" value="1"/>
</dbReference>
<dbReference type="InterPro" id="IPR006062">
    <property type="entry name" value="His_biosynth"/>
</dbReference>
<keyword evidence="16" id="KW-1185">Reference proteome</keyword>
<protein>
    <recommendedName>
        <fullName evidence="6 12">1-(5-phosphoribosyl)-5-[(5-phosphoribosylamino)methylideneamino] imidazole-4-carboxamide isomerase</fullName>
        <ecNumber evidence="5 12">5.3.1.16</ecNumber>
    </recommendedName>
    <alternativeName>
        <fullName evidence="11 12">Phosphoribosylformimino-5-aminoimidazole carboxamide ribotide isomerase</fullName>
    </alternativeName>
</protein>
<comment type="caution">
    <text evidence="15">The sequence shown here is derived from an EMBL/GenBank/DDBJ whole genome shotgun (WGS) entry which is preliminary data.</text>
</comment>
<dbReference type="InterPro" id="IPR011060">
    <property type="entry name" value="RibuloseP-bd_barrel"/>
</dbReference>
<evidence type="ECO:0000256" key="6">
    <source>
        <dbReference type="ARBA" id="ARBA00018464"/>
    </source>
</evidence>
<evidence type="ECO:0000256" key="12">
    <source>
        <dbReference type="HAMAP-Rule" id="MF_01014"/>
    </source>
</evidence>
<dbReference type="InterPro" id="IPR013785">
    <property type="entry name" value="Aldolase_TIM"/>
</dbReference>
<keyword evidence="9 12" id="KW-0368">Histidine biosynthesis</keyword>
<dbReference type="RefSeq" id="WP_144160307.1">
    <property type="nucleotide sequence ID" value="NZ_CAUPKR010000001.1"/>
</dbReference>
<evidence type="ECO:0000256" key="13">
    <source>
        <dbReference type="RuleBase" id="RU003657"/>
    </source>
</evidence>
<keyword evidence="7 12" id="KW-0963">Cytoplasm</keyword>
<evidence type="ECO:0000313" key="15">
    <source>
        <dbReference type="EMBL" id="MBU6079712.1"/>
    </source>
</evidence>
<accession>A0ABS6GKL1</accession>
<dbReference type="Proteomes" id="UP000812672">
    <property type="component" value="Unassembled WGS sequence"/>
</dbReference>
<evidence type="ECO:0000256" key="9">
    <source>
        <dbReference type="ARBA" id="ARBA00023102"/>
    </source>
</evidence>
<evidence type="ECO:0000313" key="16">
    <source>
        <dbReference type="Proteomes" id="UP000812672"/>
    </source>
</evidence>
<evidence type="ECO:0000256" key="8">
    <source>
        <dbReference type="ARBA" id="ARBA00022605"/>
    </source>
</evidence>
<dbReference type="CDD" id="cd04732">
    <property type="entry name" value="HisA"/>
    <property type="match status" value="1"/>
</dbReference>
<evidence type="ECO:0000256" key="14">
    <source>
        <dbReference type="RuleBase" id="RU003658"/>
    </source>
</evidence>
<dbReference type="InterPro" id="IPR023016">
    <property type="entry name" value="HisA/PriA"/>
</dbReference>
<dbReference type="PANTHER" id="PTHR43090">
    <property type="entry name" value="1-(5-PHOSPHORIBOSYL)-5-[(5-PHOSPHORIBOSYLAMINO)METHYLIDENEAMINO] IMIDAZOLE-4-CARBOXAMIDE ISOMERASE"/>
    <property type="match status" value="1"/>
</dbReference>
<dbReference type="InterPro" id="IPR044524">
    <property type="entry name" value="Isoase_HisA-like"/>
</dbReference>
<reference evidence="15 16" key="1">
    <citation type="journal article" date="2011" name="Int. J. Syst. Evol. Microbiol.">
        <title>Allobacillus halotolerans gen. nov., sp. nov. isolated from shrimp paste.</title>
        <authorList>
            <person name="Sheu S.Y."/>
            <person name="Arun A.B."/>
            <person name="Jiang S.R."/>
            <person name="Young C.C."/>
            <person name="Chen W.M."/>
        </authorList>
    </citation>
    <scope>NUCLEOTIDE SEQUENCE [LARGE SCALE GENOMIC DNA]</scope>
    <source>
        <strain evidence="15 16">LMG 24826</strain>
    </source>
</reference>
<evidence type="ECO:0000256" key="4">
    <source>
        <dbReference type="ARBA" id="ARBA00009667"/>
    </source>
</evidence>
<keyword evidence="8 12" id="KW-0028">Amino-acid biosynthesis</keyword>
<comment type="pathway">
    <text evidence="3 12 14">Amino-acid biosynthesis; L-histidine biosynthesis; L-histidine from 5-phospho-alpha-D-ribose 1-diphosphate: step 4/9.</text>
</comment>
<dbReference type="HAMAP" id="MF_01014">
    <property type="entry name" value="HisA"/>
    <property type="match status" value="1"/>
</dbReference>
<sequence>MNIYPAIDIKDQQCVRLIQGDYNQQTEYGDPVLMAKKWKEEGAKYLHLVDLDAAKGDPSNNLRVIQKIIDETGLPVQVGGGVRSIGRIKELLKMGVSRVILGTAAVKDPEFLQEAAVQFGEQIVVSIDARNGYVATDGWLETSEVDAIEFLKTLEKVGVKTVVYTDIFKDGMLQGPNLQELNRMNTVNNLQVIASGGVSSVKDIEQLKEMNIYGAIVGKAIYEGKVNLKKVMEV</sequence>
<gene>
    <name evidence="12 15" type="primary">hisA</name>
    <name evidence="15" type="ORF">KQ486_01640</name>
</gene>
<dbReference type="NCBIfam" id="NF010112">
    <property type="entry name" value="PRK13585.1"/>
    <property type="match status" value="1"/>
</dbReference>
<comment type="catalytic activity">
    <reaction evidence="1 12 14">
        <text>1-(5-phospho-beta-D-ribosyl)-5-[(5-phospho-beta-D-ribosylamino)methylideneamino]imidazole-4-carboxamide = 5-[(5-phospho-1-deoxy-D-ribulos-1-ylimino)methylamino]-1-(5-phospho-beta-D-ribosyl)imidazole-4-carboxamide</text>
        <dbReference type="Rhea" id="RHEA:15469"/>
        <dbReference type="ChEBI" id="CHEBI:58435"/>
        <dbReference type="ChEBI" id="CHEBI:58525"/>
        <dbReference type="EC" id="5.3.1.16"/>
    </reaction>
</comment>
<keyword evidence="10 12" id="KW-0413">Isomerase</keyword>
<dbReference type="InterPro" id="IPR006063">
    <property type="entry name" value="HisA_bact_arch"/>
</dbReference>
<dbReference type="EC" id="5.3.1.16" evidence="5 12"/>
<feature type="active site" description="Proton donor" evidence="12">
    <location>
        <position position="128"/>
    </location>
</feature>
<feature type="active site" description="Proton acceptor" evidence="12">
    <location>
        <position position="8"/>
    </location>
</feature>
<evidence type="ECO:0000256" key="1">
    <source>
        <dbReference type="ARBA" id="ARBA00000901"/>
    </source>
</evidence>
<dbReference type="SUPFAM" id="SSF51366">
    <property type="entry name" value="Ribulose-phoshate binding barrel"/>
    <property type="match status" value="1"/>
</dbReference>
<evidence type="ECO:0000256" key="10">
    <source>
        <dbReference type="ARBA" id="ARBA00023235"/>
    </source>
</evidence>
<comment type="subcellular location">
    <subcellularLocation>
        <location evidence="2 12 14">Cytoplasm</location>
    </subcellularLocation>
</comment>
<dbReference type="Pfam" id="PF00977">
    <property type="entry name" value="His_biosynth"/>
    <property type="match status" value="1"/>
</dbReference>
<evidence type="ECO:0000256" key="2">
    <source>
        <dbReference type="ARBA" id="ARBA00004496"/>
    </source>
</evidence>
<evidence type="ECO:0000256" key="5">
    <source>
        <dbReference type="ARBA" id="ARBA00012550"/>
    </source>
</evidence>
<dbReference type="GO" id="GO:0003949">
    <property type="term" value="F:1-(5-phosphoribosyl)-5-[(5-phosphoribosylamino)methylideneamino]imidazole-4-carboxamide isomerase activity"/>
    <property type="evidence" value="ECO:0007669"/>
    <property type="project" value="UniProtKB-EC"/>
</dbReference>
<organism evidence="15 16">
    <name type="scientific">Allobacillus halotolerans</name>
    <dbReference type="NCBI Taxonomy" id="570278"/>
    <lineage>
        <taxon>Bacteria</taxon>
        <taxon>Bacillati</taxon>
        <taxon>Bacillota</taxon>
        <taxon>Bacilli</taxon>
        <taxon>Bacillales</taxon>
        <taxon>Bacillaceae</taxon>
        <taxon>Allobacillus</taxon>
    </lineage>
</organism>
<comment type="similarity">
    <text evidence="4 12 13">Belongs to the HisA/HisF family.</text>
</comment>
<proteinExistence type="inferred from homology"/>
<evidence type="ECO:0000256" key="7">
    <source>
        <dbReference type="ARBA" id="ARBA00022490"/>
    </source>
</evidence>
<name>A0ABS6GKL1_9BACI</name>